<dbReference type="Gene3D" id="3.40.50.1820">
    <property type="entry name" value="alpha/beta hydrolase"/>
    <property type="match status" value="1"/>
</dbReference>
<sequence length="477" mass="53595">MYRSIIVFLSLFISITSGAQQLELAPYEFTSRSGDTINAQLGSFKVPLDRASATSTDSIDIRFVRFKSTNPNPQAPIVYLAGGPGGAGTGAASGNRFELFMKLREVADVIAYDQRGTGLSYQPPVCPYDIAFETDRAIDRKEYADRTTAGLKKCIEFWEEENVNPMAYNTSENAQDIDDLRKILGADKLSLWGISYGSHLAFEYIRLFNDQVDKVVLASLEGPNQTLKLPVNQDQFLQNIIDRAADNYGTDRKYPDLQMKINSVHERLKDSPVTVSYKDRRNEDQTVTFSNFELQTIISTFYLKNPGDSKVIPQLYSQMYEGDFTGVASWITIFKRYLFSRMDVMSTMMDLRGGATLERLEKIEKQIPTTILGGNVNFVLYEWQRDLGIEPLPNAFRTLPNNNVNALLLSGTMDGRTYVNSAKEIAASFNKGTHVILENAGHDLFMQDPLVSDLVIDFFKGIKPVSTYFTLPVVAFE</sequence>
<organism evidence="5 6">
    <name type="scientific">Nonlabens ponticola</name>
    <dbReference type="NCBI Taxonomy" id="2496866"/>
    <lineage>
        <taxon>Bacteria</taxon>
        <taxon>Pseudomonadati</taxon>
        <taxon>Bacteroidota</taxon>
        <taxon>Flavobacteriia</taxon>
        <taxon>Flavobacteriales</taxon>
        <taxon>Flavobacteriaceae</taxon>
        <taxon>Nonlabens</taxon>
    </lineage>
</organism>
<comment type="similarity">
    <text evidence="1">Belongs to the peptidase S33 family.</text>
</comment>
<evidence type="ECO:0000256" key="3">
    <source>
        <dbReference type="SAM" id="SignalP"/>
    </source>
</evidence>
<dbReference type="KEGG" id="noj:EJ995_09555"/>
<reference evidence="5 6" key="1">
    <citation type="submission" date="2018-12" db="EMBL/GenBank/DDBJ databases">
        <title>Complete genome of Nonlabens sp. MJ115.</title>
        <authorList>
            <person name="Choi H.S."/>
            <person name="Jung J."/>
        </authorList>
    </citation>
    <scope>NUCLEOTIDE SEQUENCE [LARGE SCALE GENOMIC DNA]</scope>
    <source>
        <strain evidence="5 6">MJ115</strain>
    </source>
</reference>
<dbReference type="OrthoDB" id="4510475at2"/>
<dbReference type="PANTHER" id="PTHR43248:SF25">
    <property type="entry name" value="AB HYDROLASE-1 DOMAIN-CONTAINING PROTEIN-RELATED"/>
    <property type="match status" value="1"/>
</dbReference>
<dbReference type="RefSeq" id="WP_126447951.1">
    <property type="nucleotide sequence ID" value="NZ_CP034549.1"/>
</dbReference>
<dbReference type="EMBL" id="CP034549">
    <property type="protein sequence ID" value="AZQ44477.1"/>
    <property type="molecule type" value="Genomic_DNA"/>
</dbReference>
<evidence type="ECO:0000313" key="6">
    <source>
        <dbReference type="Proteomes" id="UP000279600"/>
    </source>
</evidence>
<evidence type="ECO:0000259" key="4">
    <source>
        <dbReference type="Pfam" id="PF00561"/>
    </source>
</evidence>
<dbReference type="InterPro" id="IPR029058">
    <property type="entry name" value="AB_hydrolase_fold"/>
</dbReference>
<feature type="chain" id="PRO_5019059171" evidence="3">
    <location>
        <begin position="20"/>
        <end position="477"/>
    </location>
</feature>
<evidence type="ECO:0000256" key="1">
    <source>
        <dbReference type="ARBA" id="ARBA00010088"/>
    </source>
</evidence>
<feature type="domain" description="AB hydrolase-1" evidence="4">
    <location>
        <begin position="76"/>
        <end position="449"/>
    </location>
</feature>
<protein>
    <submittedName>
        <fullName evidence="5">Alpha/beta fold hydrolase</fullName>
    </submittedName>
</protein>
<dbReference type="Proteomes" id="UP000279600">
    <property type="component" value="Chromosome"/>
</dbReference>
<dbReference type="Pfam" id="PF00561">
    <property type="entry name" value="Abhydrolase_1"/>
    <property type="match status" value="1"/>
</dbReference>
<gene>
    <name evidence="5" type="ORF">EJ995_09555</name>
</gene>
<dbReference type="GO" id="GO:0016787">
    <property type="term" value="F:hydrolase activity"/>
    <property type="evidence" value="ECO:0007669"/>
    <property type="project" value="UniProtKB-KW"/>
</dbReference>
<evidence type="ECO:0000256" key="2">
    <source>
        <dbReference type="ARBA" id="ARBA00022801"/>
    </source>
</evidence>
<accession>A0A3S9MZ88</accession>
<dbReference type="SUPFAM" id="SSF53474">
    <property type="entry name" value="alpha/beta-Hydrolases"/>
    <property type="match status" value="1"/>
</dbReference>
<evidence type="ECO:0000313" key="5">
    <source>
        <dbReference type="EMBL" id="AZQ44477.1"/>
    </source>
</evidence>
<proteinExistence type="inferred from homology"/>
<feature type="signal peptide" evidence="3">
    <location>
        <begin position="1"/>
        <end position="19"/>
    </location>
</feature>
<keyword evidence="3" id="KW-0732">Signal</keyword>
<dbReference type="AlphaFoldDB" id="A0A3S9MZ88"/>
<keyword evidence="2 5" id="KW-0378">Hydrolase</keyword>
<dbReference type="InterPro" id="IPR000073">
    <property type="entry name" value="AB_hydrolase_1"/>
</dbReference>
<dbReference type="InterPro" id="IPR051601">
    <property type="entry name" value="Serine_prot/Carboxylest_S33"/>
</dbReference>
<dbReference type="PANTHER" id="PTHR43248">
    <property type="entry name" value="2-SUCCINYL-6-HYDROXY-2,4-CYCLOHEXADIENE-1-CARBOXYLATE SYNTHASE"/>
    <property type="match status" value="1"/>
</dbReference>
<keyword evidence="6" id="KW-1185">Reference proteome</keyword>
<name>A0A3S9MZ88_9FLAO</name>